<keyword evidence="3" id="KW-1185">Reference proteome</keyword>
<dbReference type="Proteomes" id="UP001058974">
    <property type="component" value="Chromosome 7"/>
</dbReference>
<feature type="compositionally biased region" description="Low complexity" evidence="1">
    <location>
        <begin position="133"/>
        <end position="160"/>
    </location>
</feature>
<name>A0A9D4ZZX8_PEA</name>
<evidence type="ECO:0000256" key="1">
    <source>
        <dbReference type="SAM" id="MobiDB-lite"/>
    </source>
</evidence>
<dbReference type="Gramene" id="Psat07G0577300-T1">
    <property type="protein sequence ID" value="KAI5390591.1"/>
    <property type="gene ID" value="KIW84_075773"/>
</dbReference>
<dbReference type="EMBL" id="JAMSHJ010000007">
    <property type="protein sequence ID" value="KAI5390591.1"/>
    <property type="molecule type" value="Genomic_DNA"/>
</dbReference>
<sequence>IIKHATTNAVKLPIAFLSMICGIILNQHHGILCSNDLPSRRKPALFVHYKLFEGSHVEDIVMTSAMRRSVSKVGAIAELKETWKELGEGIRVATARKQSLEALIESLEQAEGENVEHANVSHEEEVESHTSSERSANNDDASGNSASDAAEEAANSSSNE</sequence>
<comment type="caution">
    <text evidence="2">The sequence shown here is derived from an EMBL/GenBank/DDBJ whole genome shotgun (WGS) entry which is preliminary data.</text>
</comment>
<evidence type="ECO:0000313" key="3">
    <source>
        <dbReference type="Proteomes" id="UP001058974"/>
    </source>
</evidence>
<feature type="region of interest" description="Disordered" evidence="1">
    <location>
        <begin position="108"/>
        <end position="160"/>
    </location>
</feature>
<reference evidence="2 3" key="1">
    <citation type="journal article" date="2022" name="Nat. Genet.">
        <title>Improved pea reference genome and pan-genome highlight genomic features and evolutionary characteristics.</title>
        <authorList>
            <person name="Yang T."/>
            <person name="Liu R."/>
            <person name="Luo Y."/>
            <person name="Hu S."/>
            <person name="Wang D."/>
            <person name="Wang C."/>
            <person name="Pandey M.K."/>
            <person name="Ge S."/>
            <person name="Xu Q."/>
            <person name="Li N."/>
            <person name="Li G."/>
            <person name="Huang Y."/>
            <person name="Saxena R.K."/>
            <person name="Ji Y."/>
            <person name="Li M."/>
            <person name="Yan X."/>
            <person name="He Y."/>
            <person name="Liu Y."/>
            <person name="Wang X."/>
            <person name="Xiang C."/>
            <person name="Varshney R.K."/>
            <person name="Ding H."/>
            <person name="Gao S."/>
            <person name="Zong X."/>
        </authorList>
    </citation>
    <scope>NUCLEOTIDE SEQUENCE [LARGE SCALE GENOMIC DNA]</scope>
    <source>
        <strain evidence="2 3">cv. Zhongwan 6</strain>
    </source>
</reference>
<evidence type="ECO:0008006" key="4">
    <source>
        <dbReference type="Google" id="ProtNLM"/>
    </source>
</evidence>
<proteinExistence type="predicted"/>
<dbReference type="AlphaFoldDB" id="A0A9D4ZZX8"/>
<organism evidence="2 3">
    <name type="scientific">Pisum sativum</name>
    <name type="common">Garden pea</name>
    <name type="synonym">Lathyrus oleraceus</name>
    <dbReference type="NCBI Taxonomy" id="3888"/>
    <lineage>
        <taxon>Eukaryota</taxon>
        <taxon>Viridiplantae</taxon>
        <taxon>Streptophyta</taxon>
        <taxon>Embryophyta</taxon>
        <taxon>Tracheophyta</taxon>
        <taxon>Spermatophyta</taxon>
        <taxon>Magnoliopsida</taxon>
        <taxon>eudicotyledons</taxon>
        <taxon>Gunneridae</taxon>
        <taxon>Pentapetalae</taxon>
        <taxon>rosids</taxon>
        <taxon>fabids</taxon>
        <taxon>Fabales</taxon>
        <taxon>Fabaceae</taxon>
        <taxon>Papilionoideae</taxon>
        <taxon>50 kb inversion clade</taxon>
        <taxon>NPAAA clade</taxon>
        <taxon>Hologalegina</taxon>
        <taxon>IRL clade</taxon>
        <taxon>Fabeae</taxon>
        <taxon>Lathyrus</taxon>
    </lineage>
</organism>
<feature type="compositionally biased region" description="Basic and acidic residues" evidence="1">
    <location>
        <begin position="114"/>
        <end position="132"/>
    </location>
</feature>
<protein>
    <recommendedName>
        <fullName evidence="4">Envelope-like protein</fullName>
    </recommendedName>
</protein>
<evidence type="ECO:0000313" key="2">
    <source>
        <dbReference type="EMBL" id="KAI5390591.1"/>
    </source>
</evidence>
<accession>A0A9D4ZZX8</accession>
<gene>
    <name evidence="2" type="ORF">KIW84_075773</name>
</gene>
<feature type="non-terminal residue" evidence="2">
    <location>
        <position position="1"/>
    </location>
</feature>